<gene>
    <name evidence="1" type="ORF">IQ31_03925</name>
</gene>
<name>A0A562MB82_9SPHI</name>
<comment type="caution">
    <text evidence="1">The sequence shown here is derived from an EMBL/GenBank/DDBJ whole genome shotgun (WGS) entry which is preliminary data.</text>
</comment>
<proteinExistence type="predicted"/>
<evidence type="ECO:0000313" key="1">
    <source>
        <dbReference type="EMBL" id="TWI17189.1"/>
    </source>
</evidence>
<dbReference type="Proteomes" id="UP000315908">
    <property type="component" value="Unassembled WGS sequence"/>
</dbReference>
<sequence length="787" mass="88934">MLQQSALVSTFLFLCANVEAQNKPLKVSGVYPHLATFNEGWPKTEQEKKKGGQGYENGIGAITPWAGKLWMVTYSPHEPHGSADKLYSIDKNLQVTIHPESIGGTPANRMIHRESNQLITSSYFIDDKGKVRVIPFSVMPGRMTATARHLSDPNNMVYFYDMEGMLYEVNVNTLSVNKLFHKPVPGWHGKGAYTAQNRLVVANNGEEAVFKIGKEMLKAGDLPQNEEDKGVLASWDGKKWEIIERRQFTDVTGPGGIYGSPDDKTPLWSIGWDKRSVILKLLDNGQWYTYRLPKAAHTYDHRGGWYTEWPRIREVGNGKMLMDMHAMLYDFPKTFSKAHSGGIRPVNTHLRYIPDFCSWNDQIVIATDETTVLENPLAGRSQSNLWFGQWNDLQTWGSPTGWGGPWMKDQVKANIPSDPYLINGFDQKVLHLNTNKEAMLTIQIDINGNNEWKDYKTLTLKANVYQYYLLPTGLKANWIRFKVNKDCRATAFMHFTGKPQTSDPAMFKSLSDINSAEAIHSNIIRPANFNKNLQVLQTDSHTYAEITENLTAASSVADSSAQLLRLGQFAKSYTSDSASIIIKDATGTFRIPKGSSNYEHFAYRDKREIESERFMLNISGTFYEVGRESGFLALRPVTTHNKKIIDFCTWRGLLVFSGARKNAQPDGQYFGDRNNGLWYGAVDDMWKMGKPRGEGGVWKNTAVKAHSPSLPYLMTGYDQKSVKLSADRNTNITLEVDYDLTGFSTYETIHIPAGTTVEHKFPKGFSAHWVRAISDRECQATVWFSYQ</sequence>
<dbReference type="EMBL" id="VLKR01000023">
    <property type="protein sequence ID" value="TWI17189.1"/>
    <property type="molecule type" value="Genomic_DNA"/>
</dbReference>
<reference evidence="1 2" key="1">
    <citation type="journal article" date="2015" name="Stand. Genomic Sci.">
        <title>Genomic Encyclopedia of Bacterial and Archaeal Type Strains, Phase III: the genomes of soil and plant-associated and newly described type strains.</title>
        <authorList>
            <person name="Whitman W.B."/>
            <person name="Woyke T."/>
            <person name="Klenk H.P."/>
            <person name="Zhou Y."/>
            <person name="Lilburn T.G."/>
            <person name="Beck B.J."/>
            <person name="De Vos P."/>
            <person name="Vandamme P."/>
            <person name="Eisen J.A."/>
            <person name="Garrity G."/>
            <person name="Hugenholtz P."/>
            <person name="Kyrpides N.C."/>
        </authorList>
    </citation>
    <scope>NUCLEOTIDE SEQUENCE [LARGE SCALE GENOMIC DNA]</scope>
    <source>
        <strain evidence="1 2">CGMCC 1.6855</strain>
    </source>
</reference>
<accession>A0A562MB82</accession>
<evidence type="ECO:0000313" key="2">
    <source>
        <dbReference type="Proteomes" id="UP000315908"/>
    </source>
</evidence>
<protein>
    <submittedName>
        <fullName evidence="1">Uncharacterized protein</fullName>
    </submittedName>
</protein>
<dbReference type="AlphaFoldDB" id="A0A562MB82"/>
<organism evidence="1 2">
    <name type="scientific">Sphingobacterium siyangense</name>
    <dbReference type="NCBI Taxonomy" id="459529"/>
    <lineage>
        <taxon>Bacteria</taxon>
        <taxon>Pseudomonadati</taxon>
        <taxon>Bacteroidota</taxon>
        <taxon>Sphingobacteriia</taxon>
        <taxon>Sphingobacteriales</taxon>
        <taxon>Sphingobacteriaceae</taxon>
        <taxon>Sphingobacterium</taxon>
    </lineage>
</organism>